<proteinExistence type="predicted"/>
<dbReference type="InterPro" id="IPR021409">
    <property type="entry name" value="DUF3047"/>
</dbReference>
<keyword evidence="2" id="KW-1185">Reference proteome</keyword>
<accession>A0ABW2J2V0</accession>
<evidence type="ECO:0000313" key="2">
    <source>
        <dbReference type="Proteomes" id="UP001596379"/>
    </source>
</evidence>
<protein>
    <submittedName>
        <fullName evidence="1">DUF3047 domain-containing protein</fullName>
    </submittedName>
</protein>
<sequence length="251" mass="28018">MPASTAASAAELDDESVIEEDEQIAAFSENQSDVLSPEWEPMLFNRNKRRTEYALVSDQGKKVLHARAANAASGLMQQLSIDPLRDSRLTWEWRISRLVESADNHDRAREDAPARIILGFDGNKDDLPFADQIMFETARAITGREIPYATLMYIRARKTPVDTVISNARTGRVKMIVVATGKDGVGEWRAFSRDIAADYERAFGEKPGRLIAVGVLTDTDNTGETVEAWYRDIQLTPSEELSDLQALDDAR</sequence>
<reference evidence="2" key="1">
    <citation type="journal article" date="2019" name="Int. J. Syst. Evol. Microbiol.">
        <title>The Global Catalogue of Microorganisms (GCM) 10K type strain sequencing project: providing services to taxonomists for standard genome sequencing and annotation.</title>
        <authorList>
            <consortium name="The Broad Institute Genomics Platform"/>
            <consortium name="The Broad Institute Genome Sequencing Center for Infectious Disease"/>
            <person name="Wu L."/>
            <person name="Ma J."/>
        </authorList>
    </citation>
    <scope>NUCLEOTIDE SEQUENCE [LARGE SCALE GENOMIC DNA]</scope>
    <source>
        <strain evidence="2">CCUG 36956</strain>
    </source>
</reference>
<comment type="caution">
    <text evidence="1">The sequence shown here is derived from an EMBL/GenBank/DDBJ whole genome shotgun (WGS) entry which is preliminary data.</text>
</comment>
<organism evidence="1 2">
    <name type="scientific">Herminiimonas aquatilis</name>
    <dbReference type="NCBI Taxonomy" id="345342"/>
    <lineage>
        <taxon>Bacteria</taxon>
        <taxon>Pseudomonadati</taxon>
        <taxon>Pseudomonadota</taxon>
        <taxon>Betaproteobacteria</taxon>
        <taxon>Burkholderiales</taxon>
        <taxon>Oxalobacteraceae</taxon>
        <taxon>Herminiimonas</taxon>
    </lineage>
</organism>
<dbReference type="EMBL" id="JBHTCC010000001">
    <property type="protein sequence ID" value="MFC7297824.1"/>
    <property type="molecule type" value="Genomic_DNA"/>
</dbReference>
<dbReference type="Proteomes" id="UP001596379">
    <property type="component" value="Unassembled WGS sequence"/>
</dbReference>
<dbReference type="Pfam" id="PF11249">
    <property type="entry name" value="DUF3047"/>
    <property type="match status" value="1"/>
</dbReference>
<gene>
    <name evidence="1" type="ORF">ACFQO0_05170</name>
</gene>
<dbReference type="RefSeq" id="WP_382232951.1">
    <property type="nucleotide sequence ID" value="NZ_JBHTCC010000001.1"/>
</dbReference>
<name>A0ABW2J2V0_9BURK</name>
<evidence type="ECO:0000313" key="1">
    <source>
        <dbReference type="EMBL" id="MFC7297824.1"/>
    </source>
</evidence>